<evidence type="ECO:0000313" key="2">
    <source>
        <dbReference type="EMBL" id="KAF5734911.1"/>
    </source>
</evidence>
<accession>A0A7J7CLM2</accession>
<feature type="region of interest" description="Disordered" evidence="1">
    <location>
        <begin position="90"/>
        <end position="135"/>
    </location>
</feature>
<organism evidence="2 3">
    <name type="scientific">Tripterygium wilfordii</name>
    <name type="common">Thunder God vine</name>
    <dbReference type="NCBI Taxonomy" id="458696"/>
    <lineage>
        <taxon>Eukaryota</taxon>
        <taxon>Viridiplantae</taxon>
        <taxon>Streptophyta</taxon>
        <taxon>Embryophyta</taxon>
        <taxon>Tracheophyta</taxon>
        <taxon>Spermatophyta</taxon>
        <taxon>Magnoliopsida</taxon>
        <taxon>eudicotyledons</taxon>
        <taxon>Gunneridae</taxon>
        <taxon>Pentapetalae</taxon>
        <taxon>rosids</taxon>
        <taxon>fabids</taxon>
        <taxon>Celastrales</taxon>
        <taxon>Celastraceae</taxon>
        <taxon>Tripterygium</taxon>
    </lineage>
</organism>
<name>A0A7J7CLM2_TRIWF</name>
<proteinExistence type="predicted"/>
<evidence type="ECO:0000313" key="3">
    <source>
        <dbReference type="Proteomes" id="UP000593562"/>
    </source>
</evidence>
<sequence length="171" mass="19637">MSTSVNAQICRKHGSELVNEGNQNDFLIYPRYLRGVRKLVSVDDFARKIFRSSASYEDYKALKAVSASVSSAGGRKNTIVAAADYELSDDERHFKRKPSRYEPSPRPRPRPPPPEEWEDRARHSKGSGNRERKHRYFARGEEYIQSQRINNLPANLLIISTITLEQVAHHK</sequence>
<evidence type="ECO:0000256" key="1">
    <source>
        <dbReference type="SAM" id="MobiDB-lite"/>
    </source>
</evidence>
<dbReference type="AlphaFoldDB" id="A0A7J7CLM2"/>
<reference evidence="2 3" key="1">
    <citation type="journal article" date="2020" name="Nat. Commun.">
        <title>Genome of Tripterygium wilfordii and identification of cytochrome P450 involved in triptolide biosynthesis.</title>
        <authorList>
            <person name="Tu L."/>
            <person name="Su P."/>
            <person name="Zhang Z."/>
            <person name="Gao L."/>
            <person name="Wang J."/>
            <person name="Hu T."/>
            <person name="Zhou J."/>
            <person name="Zhang Y."/>
            <person name="Zhao Y."/>
            <person name="Liu Y."/>
            <person name="Song Y."/>
            <person name="Tong Y."/>
            <person name="Lu Y."/>
            <person name="Yang J."/>
            <person name="Xu C."/>
            <person name="Jia M."/>
            <person name="Peters R.J."/>
            <person name="Huang L."/>
            <person name="Gao W."/>
        </authorList>
    </citation>
    <scope>NUCLEOTIDE SEQUENCE [LARGE SCALE GENOMIC DNA]</scope>
    <source>
        <strain evidence="3">cv. XIE 37</strain>
        <tissue evidence="2">Leaf</tissue>
    </source>
</reference>
<gene>
    <name evidence="2" type="ORF">HS088_TW15G00408</name>
</gene>
<dbReference type="Proteomes" id="UP000593562">
    <property type="component" value="Unassembled WGS sequence"/>
</dbReference>
<protein>
    <submittedName>
        <fullName evidence="2">DWNN domain isoform 3</fullName>
    </submittedName>
</protein>
<keyword evidence="3" id="KW-1185">Reference proteome</keyword>
<dbReference type="InParanoid" id="A0A7J7CLM2"/>
<comment type="caution">
    <text evidence="2">The sequence shown here is derived from an EMBL/GenBank/DDBJ whole genome shotgun (WGS) entry which is preliminary data.</text>
</comment>
<dbReference type="EMBL" id="JAAARO010000015">
    <property type="protein sequence ID" value="KAF5734911.1"/>
    <property type="molecule type" value="Genomic_DNA"/>
</dbReference>